<reference evidence="10" key="1">
    <citation type="submission" date="2020-07" db="EMBL/GenBank/DDBJ databases">
        <title>The High-quality genome of the commercially important snow crab, Chionoecetes opilio.</title>
        <authorList>
            <person name="Jeong J.-H."/>
            <person name="Ryu S."/>
        </authorList>
    </citation>
    <scope>NUCLEOTIDE SEQUENCE</scope>
    <source>
        <strain evidence="10">MADBK_172401_WGS</strain>
        <tissue evidence="10">Digestive gland</tissue>
    </source>
</reference>
<evidence type="ECO:0000256" key="5">
    <source>
        <dbReference type="ARBA" id="ARBA00022967"/>
    </source>
</evidence>
<comment type="caution">
    <text evidence="10">The sequence shown here is derived from an EMBL/GenBank/DDBJ whole genome shotgun (WGS) entry which is preliminary data.</text>
</comment>
<keyword evidence="7 8" id="KW-0472">Membrane</keyword>
<evidence type="ECO:0000256" key="2">
    <source>
        <dbReference type="ARBA" id="ARBA00022448"/>
    </source>
</evidence>
<feature type="transmembrane region" description="Helical" evidence="8">
    <location>
        <begin position="93"/>
        <end position="110"/>
    </location>
</feature>
<keyword evidence="6 8" id="KW-1133">Transmembrane helix</keyword>
<keyword evidence="3" id="KW-1003">Cell membrane</keyword>
<protein>
    <submittedName>
        <fullName evidence="10">ATP-binding cassette sub-family B member 6, mitochondrial</fullName>
    </submittedName>
</protein>
<sequence>MYNRYATPTDVYLRPRSVLFGVQCGMCVVMVVVAVVRLVLQATLIGRHTLYGYMILSLCCNLVSWPLCLRLVLLERNEQLPSVPSRGHGAVLLVFWTLVFVGENLSFLNLRNEDWWFDLSSVTDRLEFSLFVLRYTSACLLFILGLKAPGISSLRDYMHFGGTLRRQEEEEEEEDGEESAVIICFMLLLLGRVANVFVPIYYKLIVDGLGGSGAEPKFVWEAVAIYVALKFLQGGGTGGTGLLNNLRNLLWISVQQYTSREVQGCHGQGNPDVTVNQGCHGQGNPGVTVNQGCHGQGNPGVTVNQGCHGQGNPDVTVNQGCHGQGNPDVTV</sequence>
<feature type="transmembrane region" description="Helical" evidence="8">
    <location>
        <begin position="20"/>
        <end position="40"/>
    </location>
</feature>
<evidence type="ECO:0000256" key="8">
    <source>
        <dbReference type="SAM" id="Phobius"/>
    </source>
</evidence>
<evidence type="ECO:0000259" key="9">
    <source>
        <dbReference type="Pfam" id="PF16185"/>
    </source>
</evidence>
<comment type="subcellular location">
    <subcellularLocation>
        <location evidence="1">Cell membrane</location>
        <topology evidence="1">Multi-pass membrane protein</topology>
    </subcellularLocation>
</comment>
<keyword evidence="5" id="KW-1278">Translocase</keyword>
<dbReference type="GO" id="GO:0005524">
    <property type="term" value="F:ATP binding"/>
    <property type="evidence" value="ECO:0007669"/>
    <property type="project" value="UniProtKB-KW"/>
</dbReference>
<evidence type="ECO:0000256" key="4">
    <source>
        <dbReference type="ARBA" id="ARBA00022692"/>
    </source>
</evidence>
<keyword evidence="11" id="KW-1185">Reference proteome</keyword>
<keyword evidence="4 8" id="KW-0812">Transmembrane</keyword>
<proteinExistence type="predicted"/>
<accession>A0A8J4Y0W9</accession>
<dbReference type="Pfam" id="PF16185">
    <property type="entry name" value="MTABC_N"/>
    <property type="match status" value="1"/>
</dbReference>
<keyword evidence="10" id="KW-0547">Nucleotide-binding</keyword>
<feature type="domain" description="ATP-binding cassette sub-family B member 6 N-terminal five TM" evidence="9">
    <location>
        <begin position="1"/>
        <end position="173"/>
    </location>
</feature>
<dbReference type="AlphaFoldDB" id="A0A8J4Y0W9"/>
<dbReference type="InterPro" id="IPR032410">
    <property type="entry name" value="ABCB6_N"/>
</dbReference>
<organism evidence="10 11">
    <name type="scientific">Chionoecetes opilio</name>
    <name type="common">Atlantic snow crab</name>
    <name type="synonym">Cancer opilio</name>
    <dbReference type="NCBI Taxonomy" id="41210"/>
    <lineage>
        <taxon>Eukaryota</taxon>
        <taxon>Metazoa</taxon>
        <taxon>Ecdysozoa</taxon>
        <taxon>Arthropoda</taxon>
        <taxon>Crustacea</taxon>
        <taxon>Multicrustacea</taxon>
        <taxon>Malacostraca</taxon>
        <taxon>Eumalacostraca</taxon>
        <taxon>Eucarida</taxon>
        <taxon>Decapoda</taxon>
        <taxon>Pleocyemata</taxon>
        <taxon>Brachyura</taxon>
        <taxon>Eubrachyura</taxon>
        <taxon>Majoidea</taxon>
        <taxon>Majidae</taxon>
        <taxon>Chionoecetes</taxon>
    </lineage>
</organism>
<dbReference type="Proteomes" id="UP000770661">
    <property type="component" value="Unassembled WGS sequence"/>
</dbReference>
<feature type="transmembrane region" description="Helical" evidence="8">
    <location>
        <begin position="131"/>
        <end position="151"/>
    </location>
</feature>
<dbReference type="EMBL" id="JACEEZ010016923">
    <property type="protein sequence ID" value="KAG0717897.1"/>
    <property type="molecule type" value="Genomic_DNA"/>
</dbReference>
<evidence type="ECO:0000256" key="1">
    <source>
        <dbReference type="ARBA" id="ARBA00004651"/>
    </source>
</evidence>
<evidence type="ECO:0000313" key="11">
    <source>
        <dbReference type="Proteomes" id="UP000770661"/>
    </source>
</evidence>
<evidence type="ECO:0000256" key="3">
    <source>
        <dbReference type="ARBA" id="ARBA00022475"/>
    </source>
</evidence>
<dbReference type="InterPro" id="IPR036640">
    <property type="entry name" value="ABC1_TM_sf"/>
</dbReference>
<keyword evidence="10" id="KW-0067">ATP-binding</keyword>
<gene>
    <name evidence="10" type="primary">abcb6</name>
    <name evidence="10" type="ORF">GWK47_053526</name>
</gene>
<evidence type="ECO:0000256" key="6">
    <source>
        <dbReference type="ARBA" id="ARBA00022989"/>
    </source>
</evidence>
<dbReference type="OrthoDB" id="6379520at2759"/>
<dbReference type="Gene3D" id="1.20.1560.10">
    <property type="entry name" value="ABC transporter type 1, transmembrane domain"/>
    <property type="match status" value="1"/>
</dbReference>
<evidence type="ECO:0000313" key="10">
    <source>
        <dbReference type="EMBL" id="KAG0717897.1"/>
    </source>
</evidence>
<keyword evidence="2" id="KW-0813">Transport</keyword>
<name>A0A8J4Y0W9_CHIOP</name>
<dbReference type="GO" id="GO:0005886">
    <property type="term" value="C:plasma membrane"/>
    <property type="evidence" value="ECO:0007669"/>
    <property type="project" value="UniProtKB-SubCell"/>
</dbReference>
<evidence type="ECO:0000256" key="7">
    <source>
        <dbReference type="ARBA" id="ARBA00023136"/>
    </source>
</evidence>
<feature type="transmembrane region" description="Helical" evidence="8">
    <location>
        <begin position="52"/>
        <end position="73"/>
    </location>
</feature>